<feature type="region of interest" description="Disordered" evidence="2">
    <location>
        <begin position="437"/>
        <end position="461"/>
    </location>
</feature>
<dbReference type="STRING" id="231916.A0A409VXG9"/>
<evidence type="ECO:0000256" key="2">
    <source>
        <dbReference type="SAM" id="MobiDB-lite"/>
    </source>
</evidence>
<evidence type="ECO:0000313" key="4">
    <source>
        <dbReference type="Proteomes" id="UP000284706"/>
    </source>
</evidence>
<dbReference type="Proteomes" id="UP000284706">
    <property type="component" value="Unassembled WGS sequence"/>
</dbReference>
<gene>
    <name evidence="3" type="ORF">CVT26_014250</name>
</gene>
<accession>A0A409VXG9</accession>
<protein>
    <submittedName>
        <fullName evidence="3">Uncharacterized protein</fullName>
    </submittedName>
</protein>
<reference evidence="3 4" key="1">
    <citation type="journal article" date="2018" name="Evol. Lett.">
        <title>Horizontal gene cluster transfer increased hallucinogenic mushroom diversity.</title>
        <authorList>
            <person name="Reynolds H.T."/>
            <person name="Vijayakumar V."/>
            <person name="Gluck-Thaler E."/>
            <person name="Korotkin H.B."/>
            <person name="Matheny P.B."/>
            <person name="Slot J.C."/>
        </authorList>
    </citation>
    <scope>NUCLEOTIDE SEQUENCE [LARGE SCALE GENOMIC DNA]</scope>
    <source>
        <strain evidence="3 4">SRW20</strain>
    </source>
</reference>
<dbReference type="AlphaFoldDB" id="A0A409VXG9"/>
<evidence type="ECO:0000256" key="1">
    <source>
        <dbReference type="SAM" id="Coils"/>
    </source>
</evidence>
<proteinExistence type="predicted"/>
<dbReference type="OrthoDB" id="3222060at2759"/>
<sequence length="461" mass="50959">MDSQFVIFSDFAASPTSPLRPIKEEATDQQSSLISPPVTPSPPSFTSPSVSSTSNRRRGSTSHLAGQARHRPYPPPSIQRDSTVRKEELGTMSNSSAYGWNSSASRSGHGRHHVERRSPEGEDQTAYTLPQFMNGPFPDMRPLSSSSSLVGAMGEASISSHSRHSHSPPSSTSGNVYPGNMQDHASAWNHTQMNIALTESVYPGVPGHGGLSFAGLDSSNLDIPLNDYSTSRHASPESLSPHSPNYFNEYAAYGTSGRGQFLPQQPTAPMHSTPVYSADDVARLQHRIRELEQECRRTKKALEMAQGQSGHGHGLPGVFPSPAFQASWKARTEIRKKIFCSLNRAGNALCAWHDSRRERRIYPPRNAPPGYLNCGCSFEEALFEESLARHGVGSYHPGETVRMDPALRNPLLKLLQKRYGYKDGDFEHDPITEQWFEGESPEAWEQKSTLPLKRRTDNDRH</sequence>
<feature type="coiled-coil region" evidence="1">
    <location>
        <begin position="281"/>
        <end position="308"/>
    </location>
</feature>
<dbReference type="EMBL" id="NHYE01005521">
    <property type="protein sequence ID" value="PPQ70946.1"/>
    <property type="molecule type" value="Genomic_DNA"/>
</dbReference>
<evidence type="ECO:0000313" key="3">
    <source>
        <dbReference type="EMBL" id="PPQ70946.1"/>
    </source>
</evidence>
<keyword evidence="4" id="KW-1185">Reference proteome</keyword>
<dbReference type="InParanoid" id="A0A409VXG9"/>
<feature type="compositionally biased region" description="Polar residues" evidence="2">
    <location>
        <begin position="91"/>
        <end position="101"/>
    </location>
</feature>
<keyword evidence="1" id="KW-0175">Coiled coil</keyword>
<feature type="region of interest" description="Disordered" evidence="2">
    <location>
        <begin position="1"/>
        <end position="183"/>
    </location>
</feature>
<comment type="caution">
    <text evidence="3">The sequence shown here is derived from an EMBL/GenBank/DDBJ whole genome shotgun (WGS) entry which is preliminary data.</text>
</comment>
<name>A0A409VXG9_9AGAR</name>
<organism evidence="3 4">
    <name type="scientific">Gymnopilus dilepis</name>
    <dbReference type="NCBI Taxonomy" id="231916"/>
    <lineage>
        <taxon>Eukaryota</taxon>
        <taxon>Fungi</taxon>
        <taxon>Dikarya</taxon>
        <taxon>Basidiomycota</taxon>
        <taxon>Agaricomycotina</taxon>
        <taxon>Agaricomycetes</taxon>
        <taxon>Agaricomycetidae</taxon>
        <taxon>Agaricales</taxon>
        <taxon>Agaricineae</taxon>
        <taxon>Hymenogastraceae</taxon>
        <taxon>Gymnopilus</taxon>
    </lineage>
</organism>